<protein>
    <submittedName>
        <fullName evidence="11">AAEL006427-PA</fullName>
    </submittedName>
</protein>
<proteinExistence type="inferred from homology"/>
<dbReference type="PaxDb" id="7159-AAEL006427-PA"/>
<dbReference type="FunFam" id="2.40.10.10:FF:000036">
    <property type="entry name" value="Trypsin beta"/>
    <property type="match status" value="1"/>
</dbReference>
<feature type="domain" description="Peptidase S1" evidence="10">
    <location>
        <begin position="29"/>
        <end position="251"/>
    </location>
</feature>
<evidence type="ECO:0000256" key="2">
    <source>
        <dbReference type="ARBA" id="ARBA00022670"/>
    </source>
</evidence>
<dbReference type="InterPro" id="IPR050430">
    <property type="entry name" value="Peptidase_S1"/>
</dbReference>
<dbReference type="SMART" id="SM00020">
    <property type="entry name" value="Tryp_SPc"/>
    <property type="match status" value="1"/>
</dbReference>
<evidence type="ECO:0000313" key="12">
    <source>
        <dbReference type="Proteomes" id="UP000682892"/>
    </source>
</evidence>
<dbReference type="eggNOG" id="KOG3627">
    <property type="taxonomic scope" value="Eukaryota"/>
</dbReference>
<organism evidence="11 12">
    <name type="scientific">Aedes aegypti</name>
    <name type="common">Yellowfever mosquito</name>
    <name type="synonym">Culex aegypti</name>
    <dbReference type="NCBI Taxonomy" id="7159"/>
    <lineage>
        <taxon>Eukaryota</taxon>
        <taxon>Metazoa</taxon>
        <taxon>Ecdysozoa</taxon>
        <taxon>Arthropoda</taxon>
        <taxon>Hexapoda</taxon>
        <taxon>Insecta</taxon>
        <taxon>Pterygota</taxon>
        <taxon>Neoptera</taxon>
        <taxon>Endopterygota</taxon>
        <taxon>Diptera</taxon>
        <taxon>Nematocera</taxon>
        <taxon>Culicoidea</taxon>
        <taxon>Culicidae</taxon>
        <taxon>Culicinae</taxon>
        <taxon>Aedini</taxon>
        <taxon>Aedes</taxon>
        <taxon>Stegomyia</taxon>
    </lineage>
</organism>
<keyword evidence="3" id="KW-0222">Digestion</keyword>
<keyword evidence="6" id="KW-1015">Disulfide bond</keyword>
<dbReference type="InterPro" id="IPR043504">
    <property type="entry name" value="Peptidase_S1_PA_chymotrypsin"/>
</dbReference>
<dbReference type="PROSITE" id="PS00134">
    <property type="entry name" value="TRYPSIN_HIS"/>
    <property type="match status" value="1"/>
</dbReference>
<dbReference type="Proteomes" id="UP000682892">
    <property type="component" value="Chromosome 2"/>
</dbReference>
<dbReference type="Gene3D" id="2.40.10.10">
    <property type="entry name" value="Trypsin-like serine proteases"/>
    <property type="match status" value="1"/>
</dbReference>
<comment type="subcellular location">
    <subcellularLocation>
        <location evidence="1">Secreted</location>
        <location evidence="1">Extracellular space</location>
    </subcellularLocation>
</comment>
<dbReference type="FunFam" id="2.40.10.10:FF:000068">
    <property type="entry name" value="transmembrane protease serine 2"/>
    <property type="match status" value="1"/>
</dbReference>
<keyword evidence="2 8" id="KW-0645">Protease</keyword>
<dbReference type="InterPro" id="IPR018114">
    <property type="entry name" value="TRYPSIN_HIS"/>
</dbReference>
<dbReference type="PANTHER" id="PTHR24276:SF91">
    <property type="entry name" value="AT26814P-RELATED"/>
    <property type="match status" value="1"/>
</dbReference>
<accession>Q0IF78</accession>
<evidence type="ECO:0000256" key="9">
    <source>
        <dbReference type="SAM" id="SignalP"/>
    </source>
</evidence>
<dbReference type="PROSITE" id="PS00135">
    <property type="entry name" value="TRYPSIN_SER"/>
    <property type="match status" value="1"/>
</dbReference>
<dbReference type="InterPro" id="IPR001254">
    <property type="entry name" value="Trypsin_dom"/>
</dbReference>
<evidence type="ECO:0000259" key="10">
    <source>
        <dbReference type="PROSITE" id="PS50240"/>
    </source>
</evidence>
<evidence type="ECO:0000256" key="7">
    <source>
        <dbReference type="ARBA" id="ARBA00024195"/>
    </source>
</evidence>
<evidence type="ECO:0000313" key="11">
    <source>
        <dbReference type="EMBL" id="EAT42008.1"/>
    </source>
</evidence>
<gene>
    <name evidence="11" type="ORF">AaeL_AAEL006427</name>
</gene>
<evidence type="ECO:0000256" key="1">
    <source>
        <dbReference type="ARBA" id="ARBA00004239"/>
    </source>
</evidence>
<dbReference type="GO" id="GO:0007586">
    <property type="term" value="P:digestion"/>
    <property type="evidence" value="ECO:0007669"/>
    <property type="project" value="UniProtKB-KW"/>
</dbReference>
<keyword evidence="9" id="KW-0732">Signal</keyword>
<dbReference type="STRING" id="7159.Q0IF78"/>
<feature type="chain" id="PRO_5014306744" evidence="9">
    <location>
        <begin position="21"/>
        <end position="265"/>
    </location>
</feature>
<dbReference type="GO" id="GO:0004252">
    <property type="term" value="F:serine-type endopeptidase activity"/>
    <property type="evidence" value="ECO:0007669"/>
    <property type="project" value="InterPro"/>
</dbReference>
<keyword evidence="4 8" id="KW-0378">Hydrolase</keyword>
<reference evidence="11" key="2">
    <citation type="journal article" date="2007" name="Science">
        <title>Genome sequence of Aedes aegypti, a major arbovirus vector.</title>
        <authorList>
            <person name="Nene V."/>
            <person name="Wortman J.R."/>
            <person name="Lawson D."/>
            <person name="Haas B."/>
            <person name="Kodira C."/>
            <person name="Tu Z.J."/>
            <person name="Loftus B."/>
            <person name="Xi Z."/>
            <person name="Megy K."/>
            <person name="Grabherr M."/>
            <person name="Ren Q."/>
            <person name="Zdobnov E.M."/>
            <person name="Lobo N.F."/>
            <person name="Campbell K.S."/>
            <person name="Brown S.E."/>
            <person name="Bonaldo M.F."/>
            <person name="Zhu J."/>
            <person name="Sinkins S.P."/>
            <person name="Hogenkamp D.G."/>
            <person name="Amedeo P."/>
            <person name="Arensburger P."/>
            <person name="Atkinson P.W."/>
            <person name="Bidwell S."/>
            <person name="Biedler J."/>
            <person name="Birney E."/>
            <person name="Bruggner R.V."/>
            <person name="Costas J."/>
            <person name="Coy M.R."/>
            <person name="Crabtree J."/>
            <person name="Crawford M."/>
            <person name="Debruyn B."/>
            <person name="Decaprio D."/>
            <person name="Eiglmeier K."/>
            <person name="Eisenstadt E."/>
            <person name="El-Dorry H."/>
            <person name="Gelbart W.M."/>
            <person name="Gomes S.L."/>
            <person name="Hammond M."/>
            <person name="Hannick L.I."/>
            <person name="Hogan J.R."/>
            <person name="Holmes M.H."/>
            <person name="Jaffe D."/>
            <person name="Johnston J.S."/>
            <person name="Kennedy R.C."/>
            <person name="Koo H."/>
            <person name="Kravitz S."/>
            <person name="Kriventseva E.V."/>
            <person name="Kulp D."/>
            <person name="Labutti K."/>
            <person name="Lee E."/>
            <person name="Li S."/>
            <person name="Lovin D.D."/>
            <person name="Mao C."/>
            <person name="Mauceli E."/>
            <person name="Menck C.F."/>
            <person name="Miller J.R."/>
            <person name="Montgomery P."/>
            <person name="Mori A."/>
            <person name="Nascimento A.L."/>
            <person name="Naveira H.F."/>
            <person name="Nusbaum C."/>
            <person name="O'leary S."/>
            <person name="Orvis J."/>
            <person name="Pertea M."/>
            <person name="Quesneville H."/>
            <person name="Reidenbach K.R."/>
            <person name="Rogers Y.H."/>
            <person name="Roth C.W."/>
            <person name="Schneider J.R."/>
            <person name="Schatz M."/>
            <person name="Shumway M."/>
            <person name="Stanke M."/>
            <person name="Stinson E.O."/>
            <person name="Tubio J.M."/>
            <person name="Vanzee J.P."/>
            <person name="Verjovski-Almeida S."/>
            <person name="Werner D."/>
            <person name="White O."/>
            <person name="Wyder S."/>
            <person name="Zeng Q."/>
            <person name="Zhao Q."/>
            <person name="Zhao Y."/>
            <person name="Hill C.A."/>
            <person name="Raikhel A.S."/>
            <person name="Soares M.B."/>
            <person name="Knudson D.L."/>
            <person name="Lee N.H."/>
            <person name="Galagan J."/>
            <person name="Salzberg S.L."/>
            <person name="Paulsen I.T."/>
            <person name="Dimopoulos G."/>
            <person name="Collins F.H."/>
            <person name="Birren B."/>
            <person name="Fraser-Liggett C.M."/>
            <person name="Severson D.W."/>
        </authorList>
    </citation>
    <scope>NUCLEOTIDE SEQUENCE [LARGE SCALE GENOMIC DNA]</scope>
    <source>
        <strain evidence="11">Liverpool</strain>
    </source>
</reference>
<dbReference type="PhylomeDB" id="Q0IF78"/>
<dbReference type="InterPro" id="IPR009003">
    <property type="entry name" value="Peptidase_S1_PA"/>
</dbReference>
<reference evidence="11" key="1">
    <citation type="submission" date="2005-10" db="EMBL/GenBank/DDBJ databases">
        <authorList>
            <person name="Loftus B.J."/>
            <person name="Nene V.M."/>
            <person name="Hannick L.I."/>
            <person name="Bidwell S."/>
            <person name="Haas B."/>
            <person name="Amedeo P."/>
            <person name="Orvis J."/>
            <person name="Wortman J.R."/>
            <person name="White O.R."/>
            <person name="Salzberg S."/>
            <person name="Shumway M."/>
            <person name="Koo H."/>
            <person name="Zhao Y."/>
            <person name="Holmes M."/>
            <person name="Miller J."/>
            <person name="Schatz M."/>
            <person name="Pop M."/>
            <person name="Pai G."/>
            <person name="Utterback T."/>
            <person name="Rogers Y.-H."/>
            <person name="Kravitz S."/>
            <person name="Fraser C.M."/>
        </authorList>
    </citation>
    <scope>NUCLEOTIDE SEQUENCE</scope>
    <source>
        <strain evidence="11">Liverpool</strain>
    </source>
</reference>
<evidence type="ECO:0000256" key="3">
    <source>
        <dbReference type="ARBA" id="ARBA00022757"/>
    </source>
</evidence>
<dbReference type="CDD" id="cd00190">
    <property type="entry name" value="Tryp_SPc"/>
    <property type="match status" value="1"/>
</dbReference>
<evidence type="ECO:0000256" key="8">
    <source>
        <dbReference type="RuleBase" id="RU363034"/>
    </source>
</evidence>
<evidence type="ECO:0000256" key="6">
    <source>
        <dbReference type="ARBA" id="ARBA00023157"/>
    </source>
</evidence>
<dbReference type="InterPro" id="IPR001314">
    <property type="entry name" value="Peptidase_S1A"/>
</dbReference>
<dbReference type="EMBL" id="CH477389">
    <property type="protein sequence ID" value="EAT42008.1"/>
    <property type="molecule type" value="Genomic_DNA"/>
</dbReference>
<dbReference type="PANTHER" id="PTHR24276">
    <property type="entry name" value="POLYSERASE-RELATED"/>
    <property type="match status" value="1"/>
</dbReference>
<dbReference type="PRINTS" id="PR00722">
    <property type="entry name" value="CHYMOTRYPSIN"/>
</dbReference>
<dbReference type="PROSITE" id="PS50240">
    <property type="entry name" value="TRYPSIN_DOM"/>
    <property type="match status" value="1"/>
</dbReference>
<dbReference type="Pfam" id="PF00089">
    <property type="entry name" value="Trypsin"/>
    <property type="match status" value="1"/>
</dbReference>
<name>Q0IF78_AEDAE</name>
<dbReference type="HOGENOM" id="CLU_006842_7_0_1"/>
<reference evidence="11" key="3">
    <citation type="submission" date="2012-09" db="EMBL/GenBank/DDBJ databases">
        <authorList>
            <consortium name="VectorBase"/>
        </authorList>
    </citation>
    <scope>NUCLEOTIDE SEQUENCE</scope>
    <source>
        <strain evidence="11">Liverpool</strain>
    </source>
</reference>
<dbReference type="InterPro" id="IPR033116">
    <property type="entry name" value="TRYPSIN_SER"/>
</dbReference>
<dbReference type="OMA" id="DDECIIA"/>
<dbReference type="AlphaFoldDB" id="Q0IF78"/>
<comment type="similarity">
    <text evidence="7">Belongs to the peptidase S1 family. CLIP subfamily.</text>
</comment>
<dbReference type="VEuPathDB" id="VectorBase:AAEL006429"/>
<dbReference type="GO" id="GO:0005576">
    <property type="term" value="C:extracellular region"/>
    <property type="evidence" value="ECO:0007669"/>
    <property type="project" value="UniProtKB-SubCell"/>
</dbReference>
<feature type="signal peptide" evidence="9">
    <location>
        <begin position="1"/>
        <end position="20"/>
    </location>
</feature>
<dbReference type="GO" id="GO:0006508">
    <property type="term" value="P:proteolysis"/>
    <property type="evidence" value="ECO:0007669"/>
    <property type="project" value="UniProtKB-KW"/>
</dbReference>
<evidence type="ECO:0000256" key="4">
    <source>
        <dbReference type="ARBA" id="ARBA00022801"/>
    </source>
</evidence>
<dbReference type="SUPFAM" id="SSF50494">
    <property type="entry name" value="Trypsin-like serine proteases"/>
    <property type="match status" value="1"/>
</dbReference>
<sequence>MTLSISSLLCTIVLFNCCDWASPGTYEIIFEGYDDNIENVPYIVSLSKIGCGHFCGGTLISSEWLLTAAHCLVGETPDDLYVRAGSTYKNKGGMIRKVRRIIPHRRYSKEINLDFDIGLVQLKRPLPASDFINWIPLVLNDTTQPDDECIIAGWGTTKQKEAQHQTLKTAVVKIISKTESQRVLYMKVITKSMPCTGAQKPDACQGDSGGPMICAGKLSGVVSLEGCEASAKPGVYISVFELRKWIAYKLYRYFKTELKTIDYKQ</sequence>
<evidence type="ECO:0000256" key="5">
    <source>
        <dbReference type="ARBA" id="ARBA00022825"/>
    </source>
</evidence>
<keyword evidence="5 8" id="KW-0720">Serine protease</keyword>